<dbReference type="RefSeq" id="WP_093099481.1">
    <property type="nucleotide sequence ID" value="NZ_FNGK01000004.1"/>
</dbReference>
<gene>
    <name evidence="2" type="primary">kfoC_5</name>
    <name evidence="2" type="ORF">SAMEA4412673_03821</name>
</gene>
<feature type="domain" description="Glycosyltransferase 2-like" evidence="1">
    <location>
        <begin position="3"/>
        <end position="158"/>
    </location>
</feature>
<dbReference type="EMBL" id="LT906468">
    <property type="protein sequence ID" value="SNV62732.1"/>
    <property type="molecule type" value="Genomic_DNA"/>
</dbReference>
<dbReference type="InterPro" id="IPR029044">
    <property type="entry name" value="Nucleotide-diphossugar_trans"/>
</dbReference>
<dbReference type="InterPro" id="IPR001173">
    <property type="entry name" value="Glyco_trans_2-like"/>
</dbReference>
<evidence type="ECO:0000313" key="3">
    <source>
        <dbReference type="Proteomes" id="UP000215355"/>
    </source>
</evidence>
<proteinExistence type="predicted"/>
<protein>
    <submittedName>
        <fullName evidence="2">Chondroitin polymerase</fullName>
    </submittedName>
</protein>
<dbReference type="KEGG" id="smiz:4412673_03821"/>
<accession>A0AAJ5C1Y4</accession>
<dbReference type="SUPFAM" id="SSF53448">
    <property type="entry name" value="Nucleotide-diphospho-sugar transferases"/>
    <property type="match status" value="1"/>
</dbReference>
<dbReference type="Pfam" id="PF00535">
    <property type="entry name" value="Glycos_transf_2"/>
    <property type="match status" value="1"/>
</dbReference>
<dbReference type="Gene3D" id="3.90.550.10">
    <property type="entry name" value="Spore Coat Polysaccharide Biosynthesis Protein SpsA, Chain A"/>
    <property type="match status" value="1"/>
</dbReference>
<reference evidence="2 3" key="1">
    <citation type="submission" date="2017-06" db="EMBL/GenBank/DDBJ databases">
        <authorList>
            <consortium name="Pathogen Informatics"/>
        </authorList>
    </citation>
    <scope>NUCLEOTIDE SEQUENCE [LARGE SCALE GENOMIC DNA]</scope>
    <source>
        <strain evidence="2 3">NCTC12149</strain>
    </source>
</reference>
<sequence length="286" mass="33816">MVSVIIPFFKGEKWLIEAVESVLKQSYKMIEIIVVNDGSKEDLTTFLRQYRDFIRYYKIENSGPATARNFGISKSTGKYIAFLDSDDLWLETKLEKQVSLMESNNLIWSHTNYFVFDEGKPLDLKLFNNLNFKGFVFPNSLKRLNIATPCVMILREVISEFEFLRFSKDMRYGQDGYLWILMSVRYELGYLDEPLVKVRRTGGNAVQRAYVHLNVKANLYQHLVKKFNKFFPQIKLPLIVQFLYKYCFYLCKSLDYLFNKSLINSSAREFLSKIFYFPAYILFKLL</sequence>
<evidence type="ECO:0000313" key="2">
    <source>
        <dbReference type="EMBL" id="SNV62732.1"/>
    </source>
</evidence>
<dbReference type="GO" id="GO:0016758">
    <property type="term" value="F:hexosyltransferase activity"/>
    <property type="evidence" value="ECO:0007669"/>
    <property type="project" value="UniProtKB-ARBA"/>
</dbReference>
<dbReference type="AlphaFoldDB" id="A0AAJ5C1Y4"/>
<organism evidence="2 3">
    <name type="scientific">Sphingobacterium mizutaii</name>
    <dbReference type="NCBI Taxonomy" id="1010"/>
    <lineage>
        <taxon>Bacteria</taxon>
        <taxon>Pseudomonadati</taxon>
        <taxon>Bacteroidota</taxon>
        <taxon>Sphingobacteriia</taxon>
        <taxon>Sphingobacteriales</taxon>
        <taxon>Sphingobacteriaceae</taxon>
        <taxon>Sphingobacterium</taxon>
    </lineage>
</organism>
<name>A0AAJ5C1Y4_9SPHI</name>
<dbReference type="PANTHER" id="PTHR22916">
    <property type="entry name" value="GLYCOSYLTRANSFERASE"/>
    <property type="match status" value="1"/>
</dbReference>
<dbReference type="PANTHER" id="PTHR22916:SF3">
    <property type="entry name" value="UDP-GLCNAC:BETAGAL BETA-1,3-N-ACETYLGLUCOSAMINYLTRANSFERASE-LIKE PROTEIN 1"/>
    <property type="match status" value="1"/>
</dbReference>
<evidence type="ECO:0000259" key="1">
    <source>
        <dbReference type="Pfam" id="PF00535"/>
    </source>
</evidence>
<dbReference type="Proteomes" id="UP000215355">
    <property type="component" value="Chromosome 1"/>
</dbReference>